<evidence type="ECO:0000313" key="4">
    <source>
        <dbReference type="Proteomes" id="UP000460561"/>
    </source>
</evidence>
<gene>
    <name evidence="3" type="ORF">GRI39_14055</name>
</gene>
<dbReference type="OrthoDB" id="9758793at2"/>
<accession>A0A845AD32</accession>
<evidence type="ECO:0000256" key="1">
    <source>
        <dbReference type="SAM" id="MobiDB-lite"/>
    </source>
</evidence>
<organism evidence="3 4">
    <name type="scientific">Altericroceibacterium indicum</name>
    <dbReference type="NCBI Taxonomy" id="374177"/>
    <lineage>
        <taxon>Bacteria</taxon>
        <taxon>Pseudomonadati</taxon>
        <taxon>Pseudomonadota</taxon>
        <taxon>Alphaproteobacteria</taxon>
        <taxon>Sphingomonadales</taxon>
        <taxon>Erythrobacteraceae</taxon>
        <taxon>Altericroceibacterium</taxon>
    </lineage>
</organism>
<name>A0A845AD32_9SPHN</name>
<keyword evidence="4" id="KW-1185">Reference proteome</keyword>
<reference evidence="3 4" key="1">
    <citation type="submission" date="2019-12" db="EMBL/GenBank/DDBJ databases">
        <title>Genomic-based taxomic classification of the family Erythrobacteraceae.</title>
        <authorList>
            <person name="Xu L."/>
        </authorList>
    </citation>
    <scope>NUCLEOTIDE SEQUENCE [LARGE SCALE GENOMIC DNA]</scope>
    <source>
        <strain evidence="3 4">DSM 18604</strain>
    </source>
</reference>
<feature type="region of interest" description="Disordered" evidence="1">
    <location>
        <begin position="149"/>
        <end position="191"/>
    </location>
</feature>
<feature type="compositionally biased region" description="Acidic residues" evidence="1">
    <location>
        <begin position="151"/>
        <end position="175"/>
    </location>
</feature>
<feature type="domain" description="Double-GTPase 1" evidence="2">
    <location>
        <begin position="7"/>
        <end position="352"/>
    </location>
</feature>
<comment type="caution">
    <text evidence="3">The sequence shown here is derived from an EMBL/GenBank/DDBJ whole genome shotgun (WGS) entry which is preliminary data.</text>
</comment>
<evidence type="ECO:0000259" key="2">
    <source>
        <dbReference type="Pfam" id="PF19975"/>
    </source>
</evidence>
<dbReference type="Proteomes" id="UP000460561">
    <property type="component" value="Unassembled WGS sequence"/>
</dbReference>
<dbReference type="InterPro" id="IPR045530">
    <property type="entry name" value="DO-GTPase1"/>
</dbReference>
<proteinExistence type="predicted"/>
<evidence type="ECO:0000313" key="3">
    <source>
        <dbReference type="EMBL" id="MXP27153.1"/>
    </source>
</evidence>
<protein>
    <recommendedName>
        <fullName evidence="2">Double-GTPase 1 domain-containing protein</fullName>
    </recommendedName>
</protein>
<dbReference type="Pfam" id="PF19975">
    <property type="entry name" value="DO-GTPase1"/>
    <property type="match status" value="1"/>
</dbReference>
<sequence length="355" mass="39154">MKNGSIILVGGPASGKTNYIARLWLAFAARKGKLRAKNLPANIEYVNQAVAYLQARQFAPRSDTNMDESGRRDFSIEVCGEDGTGEVRNLTVPDITGELWSRAIKTYELPKDWMEALEDSSSAILFVRAHSKFNLQPMDWVTAREILQGHEDEDDDDLDDDDDTYGDDEDEDGEPIETARSPKATVQEDAEVETVVVAVPPMEAEPGTKQADDGDQSNVVQKRDVLPAQVGFCELLRYLELLLRKRPDGSKPRVAVVVTAWDMLDGDATAASPMQYLENEFPMLAGRIKTPGRLDIELFGMSIVGGNLRGAPNKLFRDSLKGRDLSEVGYTAVMRNGVLVHDPDVTLPLAWALGD</sequence>
<dbReference type="EMBL" id="WTYQ01000007">
    <property type="protein sequence ID" value="MXP27153.1"/>
    <property type="molecule type" value="Genomic_DNA"/>
</dbReference>
<dbReference type="RefSeq" id="WP_160740370.1">
    <property type="nucleotide sequence ID" value="NZ_WTYQ01000007.1"/>
</dbReference>
<dbReference type="AlphaFoldDB" id="A0A845AD32"/>